<gene>
    <name evidence="2" type="ORF">OXX778_LOCUS14146</name>
</gene>
<dbReference type="OrthoDB" id="442860at2759"/>
<dbReference type="InterPro" id="IPR037151">
    <property type="entry name" value="AlkB-like_sf"/>
</dbReference>
<dbReference type="SUPFAM" id="SSF51197">
    <property type="entry name" value="Clavaminate synthase-like"/>
    <property type="match status" value="1"/>
</dbReference>
<dbReference type="AlphaFoldDB" id="A0A814DJL2"/>
<evidence type="ECO:0000313" key="3">
    <source>
        <dbReference type="Proteomes" id="UP000663879"/>
    </source>
</evidence>
<dbReference type="GO" id="GO:0070988">
    <property type="term" value="P:demethylation"/>
    <property type="evidence" value="ECO:0007669"/>
    <property type="project" value="InterPro"/>
</dbReference>
<dbReference type="FunFam" id="2.60.120.590:FF:000019">
    <property type="entry name" value="DNA N6-methyl adenine demethylase"/>
    <property type="match status" value="1"/>
</dbReference>
<name>A0A814DJL2_9BILA</name>
<dbReference type="PANTHER" id="PTHR12463">
    <property type="entry name" value="OXYGENASE-RELATED"/>
    <property type="match status" value="1"/>
</dbReference>
<comment type="cofactor">
    <cofactor evidence="1">
        <name>Fe(2+)</name>
        <dbReference type="ChEBI" id="CHEBI:29033"/>
    </cofactor>
</comment>
<dbReference type="PANTHER" id="PTHR12463:SF0">
    <property type="entry name" value="ALPHA-KETOGLUTARATE-DEPENDENT DIOXYGENASE ALKB HOMOLOG 4"/>
    <property type="match status" value="1"/>
</dbReference>
<sequence>MSENQKISCACKGIRKCVLCAPELIHNEIKDEKQLFQNSKNVYIYCPKCNLCILLNNFLIDEINDFLNQKISSISCTCNATSNNNILKVNGIYVKNNFINEKEETFLLKEIEKNKWVESQSGRYKQDYGPKANFNKKKLKYSTFTGLPEYSKFLIDRLGEIETLNNFIPVELCNLKYESNRGACIDPHFDDFWLWGERLITFNLVENTILTLTPGKDVQNTPENCQVLIPSSRLSMIILADDARYKWLHAIKKSHIKSTRLAITIRELTDEFKLDEKQGKLIEKLAMTYKGITVGEIEEYFRNNLVEFKTEEMVYFCVERFKEKMQELDYFKIDFNDKYENFVIDSVYFNIGEILAKWILDSKKIFYSNLDEEIERSIQIKSVKNFILIHTNFEVYLQLLRSFFNESKLDLNLKSKLIACVYKIHELTKENSNNMNNISEMVYDGFELEFVRTDPTSKKTKIMLYFQKNMFISLRHNNLAYFLTKFIILNSMTNEQILTKIKSTVNGYSSITKLLSNDLKLLSLLIFLNLSLESINNKFDWNLIEYFYFINLE</sequence>
<reference evidence="2" key="1">
    <citation type="submission" date="2021-02" db="EMBL/GenBank/DDBJ databases">
        <authorList>
            <person name="Nowell W R."/>
        </authorList>
    </citation>
    <scope>NUCLEOTIDE SEQUENCE</scope>
    <source>
        <strain evidence="2">Ploen Becks lab</strain>
    </source>
</reference>
<protein>
    <submittedName>
        <fullName evidence="2">Uncharacterized protein</fullName>
    </submittedName>
</protein>
<organism evidence="2 3">
    <name type="scientific">Brachionus calyciflorus</name>
    <dbReference type="NCBI Taxonomy" id="104777"/>
    <lineage>
        <taxon>Eukaryota</taxon>
        <taxon>Metazoa</taxon>
        <taxon>Spiralia</taxon>
        <taxon>Gnathifera</taxon>
        <taxon>Rotifera</taxon>
        <taxon>Eurotatoria</taxon>
        <taxon>Monogononta</taxon>
        <taxon>Pseudotrocha</taxon>
        <taxon>Ploima</taxon>
        <taxon>Brachionidae</taxon>
        <taxon>Brachionus</taxon>
    </lineage>
</organism>
<dbReference type="InterPro" id="IPR032857">
    <property type="entry name" value="ALKBH4"/>
</dbReference>
<evidence type="ECO:0000256" key="1">
    <source>
        <dbReference type="ARBA" id="ARBA00001954"/>
    </source>
</evidence>
<dbReference type="GO" id="GO:0032451">
    <property type="term" value="F:demethylase activity"/>
    <property type="evidence" value="ECO:0007669"/>
    <property type="project" value="TreeGrafter"/>
</dbReference>
<dbReference type="Gene3D" id="2.60.120.590">
    <property type="entry name" value="Alpha-ketoglutarate-dependent dioxygenase AlkB-like"/>
    <property type="match status" value="1"/>
</dbReference>
<proteinExistence type="predicted"/>
<evidence type="ECO:0000313" key="2">
    <source>
        <dbReference type="EMBL" id="CAF0954979.1"/>
    </source>
</evidence>
<dbReference type="GO" id="GO:0016491">
    <property type="term" value="F:oxidoreductase activity"/>
    <property type="evidence" value="ECO:0007669"/>
    <property type="project" value="TreeGrafter"/>
</dbReference>
<accession>A0A814DJL2</accession>
<dbReference type="EMBL" id="CAJNOC010002851">
    <property type="protein sequence ID" value="CAF0954979.1"/>
    <property type="molecule type" value="Genomic_DNA"/>
</dbReference>
<comment type="caution">
    <text evidence="2">The sequence shown here is derived from an EMBL/GenBank/DDBJ whole genome shotgun (WGS) entry which is preliminary data.</text>
</comment>
<keyword evidence="3" id="KW-1185">Reference proteome</keyword>
<dbReference type="Proteomes" id="UP000663879">
    <property type="component" value="Unassembled WGS sequence"/>
</dbReference>